<evidence type="ECO:0000256" key="9">
    <source>
        <dbReference type="SAM" id="MobiDB-lite"/>
    </source>
</evidence>
<dbReference type="InterPro" id="IPR023115">
    <property type="entry name" value="TIF_IF2_dom3"/>
</dbReference>
<dbReference type="SUPFAM" id="SSF50447">
    <property type="entry name" value="Translation proteins"/>
    <property type="match status" value="2"/>
</dbReference>
<dbReference type="GO" id="GO:0005525">
    <property type="term" value="F:GTP binding"/>
    <property type="evidence" value="ECO:0007669"/>
    <property type="project" value="UniProtKB-KW"/>
</dbReference>
<gene>
    <name evidence="11" type="ORF">A2982_03525</name>
</gene>
<dbReference type="PANTHER" id="PTHR43381">
    <property type="entry name" value="TRANSLATION INITIATION FACTOR IF-2-RELATED"/>
    <property type="match status" value="1"/>
</dbReference>
<name>A0A1F4V3B8_UNCKA</name>
<proteinExistence type="inferred from homology"/>
<evidence type="ECO:0000256" key="7">
    <source>
        <dbReference type="NCBIfam" id="TIGR00487"/>
    </source>
</evidence>
<dbReference type="InterPro" id="IPR005225">
    <property type="entry name" value="Small_GTP-bd"/>
</dbReference>
<evidence type="ECO:0000256" key="8">
    <source>
        <dbReference type="RuleBase" id="RU000644"/>
    </source>
</evidence>
<dbReference type="InterPro" id="IPR000795">
    <property type="entry name" value="T_Tr_GTP-bd_dom"/>
</dbReference>
<keyword evidence="3 8" id="KW-0396">Initiation factor</keyword>
<comment type="similarity">
    <text evidence="1 8">Belongs to the TRAFAC class translation factor GTPase superfamily. Classic translation factor GTPase family. IF-2 subfamily.</text>
</comment>
<evidence type="ECO:0000313" key="11">
    <source>
        <dbReference type="EMBL" id="OGC51714.1"/>
    </source>
</evidence>
<accession>A0A1F4V3B8</accession>
<evidence type="ECO:0000256" key="2">
    <source>
        <dbReference type="ARBA" id="ARBA00020675"/>
    </source>
</evidence>
<keyword evidence="5 8" id="KW-0648">Protein biosynthesis</keyword>
<comment type="caution">
    <text evidence="11">The sequence shown here is derived from an EMBL/GenBank/DDBJ whole genome shotgun (WGS) entry which is preliminary data.</text>
</comment>
<dbReference type="Pfam" id="PF11987">
    <property type="entry name" value="IF-2"/>
    <property type="match status" value="1"/>
</dbReference>
<evidence type="ECO:0000313" key="12">
    <source>
        <dbReference type="Proteomes" id="UP000178771"/>
    </source>
</evidence>
<protein>
    <recommendedName>
        <fullName evidence="2 7">Translation initiation factor IF-2</fullName>
    </recommendedName>
</protein>
<dbReference type="GO" id="GO:0003743">
    <property type="term" value="F:translation initiation factor activity"/>
    <property type="evidence" value="ECO:0007669"/>
    <property type="project" value="UniProtKB-UniRule"/>
</dbReference>
<evidence type="ECO:0000256" key="1">
    <source>
        <dbReference type="ARBA" id="ARBA00007733"/>
    </source>
</evidence>
<dbReference type="GO" id="GO:0003924">
    <property type="term" value="F:GTPase activity"/>
    <property type="evidence" value="ECO:0007669"/>
    <property type="project" value="InterPro"/>
</dbReference>
<dbReference type="AlphaFoldDB" id="A0A1F4V3B8"/>
<dbReference type="PANTHER" id="PTHR43381:SF5">
    <property type="entry name" value="TR-TYPE G DOMAIN-CONTAINING PROTEIN"/>
    <property type="match status" value="1"/>
</dbReference>
<reference evidence="11 12" key="1">
    <citation type="journal article" date="2016" name="Nat. Commun.">
        <title>Thousands of microbial genomes shed light on interconnected biogeochemical processes in an aquifer system.</title>
        <authorList>
            <person name="Anantharaman K."/>
            <person name="Brown C.T."/>
            <person name="Hug L.A."/>
            <person name="Sharon I."/>
            <person name="Castelle C.J."/>
            <person name="Probst A.J."/>
            <person name="Thomas B.C."/>
            <person name="Singh A."/>
            <person name="Wilkins M.J."/>
            <person name="Karaoz U."/>
            <person name="Brodie E.L."/>
            <person name="Williams K.H."/>
            <person name="Hubbard S.S."/>
            <person name="Banfield J.F."/>
        </authorList>
    </citation>
    <scope>NUCLEOTIDE SEQUENCE [LARGE SCALE GENOMIC DNA]</scope>
</reference>
<dbReference type="EMBL" id="MEVH01000015">
    <property type="protein sequence ID" value="OGC51714.1"/>
    <property type="molecule type" value="Genomic_DNA"/>
</dbReference>
<dbReference type="FunFam" id="3.40.50.300:FF:000019">
    <property type="entry name" value="Translation initiation factor IF-2"/>
    <property type="match status" value="1"/>
</dbReference>
<dbReference type="Pfam" id="PF00009">
    <property type="entry name" value="GTP_EFTU"/>
    <property type="match status" value="1"/>
</dbReference>
<comment type="function">
    <text evidence="8">One of the essential components for the initiation of protein synthesis. Protects formylmethionyl-tRNA from spontaneous hydrolysis and promotes its binding to the 30S ribosomal subunits. Also involved in the hydrolysis of GTP during the formation of the 70S ribosomal complex.</text>
</comment>
<keyword evidence="6" id="KW-0342">GTP-binding</keyword>
<dbReference type="Gene3D" id="3.40.50.10050">
    <property type="entry name" value="Translation initiation factor IF- 2, domain 3"/>
    <property type="match status" value="1"/>
</dbReference>
<feature type="region of interest" description="Disordered" evidence="9">
    <location>
        <begin position="269"/>
        <end position="303"/>
    </location>
</feature>
<evidence type="ECO:0000256" key="4">
    <source>
        <dbReference type="ARBA" id="ARBA00022741"/>
    </source>
</evidence>
<evidence type="ECO:0000256" key="6">
    <source>
        <dbReference type="ARBA" id="ARBA00023134"/>
    </source>
</evidence>
<dbReference type="CDD" id="cd01887">
    <property type="entry name" value="IF2_eIF5B"/>
    <property type="match status" value="1"/>
</dbReference>
<feature type="domain" description="Tr-type G" evidence="10">
    <location>
        <begin position="16"/>
        <end position="183"/>
    </location>
</feature>
<dbReference type="InterPro" id="IPR036925">
    <property type="entry name" value="TIF_IF2_dom3_sf"/>
</dbReference>
<dbReference type="InterPro" id="IPR053905">
    <property type="entry name" value="EF-G-like_DII"/>
</dbReference>
<dbReference type="Gene3D" id="3.40.50.300">
    <property type="entry name" value="P-loop containing nucleotide triphosphate hydrolases"/>
    <property type="match status" value="1"/>
</dbReference>
<evidence type="ECO:0000256" key="3">
    <source>
        <dbReference type="ARBA" id="ARBA00022540"/>
    </source>
</evidence>
<feature type="compositionally biased region" description="Basic and acidic residues" evidence="9">
    <location>
        <begin position="269"/>
        <end position="287"/>
    </location>
</feature>
<organism evidence="11 12">
    <name type="scientific">candidate division WWE3 bacterium RIFCSPLOWO2_01_FULL_39_13</name>
    <dbReference type="NCBI Taxonomy" id="1802624"/>
    <lineage>
        <taxon>Bacteria</taxon>
        <taxon>Katanobacteria</taxon>
    </lineage>
</organism>
<dbReference type="PROSITE" id="PS51722">
    <property type="entry name" value="G_TR_2"/>
    <property type="match status" value="1"/>
</dbReference>
<dbReference type="STRING" id="1802624.A2982_03525"/>
<keyword evidence="4" id="KW-0547">Nucleotide-binding</keyword>
<dbReference type="InterPro" id="IPR009000">
    <property type="entry name" value="Transl_B-barrel_sf"/>
</dbReference>
<sequence length="508" mass="54009">MVKKKSQQKTEEKAVYRPPIVTLMGHVDHGKTSILDAVRKSKLTSLESGGITQHIGAYTIENNGKKITFIDTPGHEAFSQMRARGGAAADIVILVVAADDGVMPQTKEAIMHAKAANVPIIVAINKCDLPSADIMRVKRQLAENNIPVEGFGGDVVAVEVSALKGTGINELLDVILLIAEMNKDKLSADPNGVFEALVIESRHDPKKGIMVSAVVKDGTLNLRDEISAGEAEGKVRSLSNSLGKVVKSAVPGDAVEILGFSDLPQSGDVIKKNEEKGSKSSLGKESETSEISGAMEAPVASETPIDPLTGKKILNLLIKADTAGTCEAIVSSINKLKVEEAIPNILLSGAGDAKESDVLLASSGRAVIMAFRVNVPASVLELAKSHKVIIREHEIIYALIEEVEDALQGVLEIEEAKVKGKGLVIKVFTLPKSNMKVAGTLVEGGRFKVGSRIGIFREDNETPVYVSRVKSLHIGAGEVNEAKKGEECGILLKPAIDDIQLDDVIEIL</sequence>
<dbReference type="NCBIfam" id="TIGR00487">
    <property type="entry name" value="IF-2"/>
    <property type="match status" value="1"/>
</dbReference>
<evidence type="ECO:0000259" key="10">
    <source>
        <dbReference type="PROSITE" id="PS51722"/>
    </source>
</evidence>
<dbReference type="Pfam" id="PF22042">
    <property type="entry name" value="EF-G_D2"/>
    <property type="match status" value="1"/>
</dbReference>
<dbReference type="SUPFAM" id="SSF52540">
    <property type="entry name" value="P-loop containing nucleoside triphosphate hydrolases"/>
    <property type="match status" value="1"/>
</dbReference>
<dbReference type="SUPFAM" id="SSF52156">
    <property type="entry name" value="Initiation factor IF2/eIF5b, domain 3"/>
    <property type="match status" value="1"/>
</dbReference>
<dbReference type="InterPro" id="IPR015760">
    <property type="entry name" value="TIF_IF2"/>
</dbReference>
<evidence type="ECO:0000256" key="5">
    <source>
        <dbReference type="ARBA" id="ARBA00022917"/>
    </source>
</evidence>
<dbReference type="Proteomes" id="UP000178771">
    <property type="component" value="Unassembled WGS sequence"/>
</dbReference>
<dbReference type="Gene3D" id="2.40.30.10">
    <property type="entry name" value="Translation factors"/>
    <property type="match status" value="2"/>
</dbReference>
<dbReference type="GO" id="GO:0005737">
    <property type="term" value="C:cytoplasm"/>
    <property type="evidence" value="ECO:0007669"/>
    <property type="project" value="UniProtKB-UniRule"/>
</dbReference>
<dbReference type="InterPro" id="IPR027417">
    <property type="entry name" value="P-loop_NTPase"/>
</dbReference>
<dbReference type="InterPro" id="IPR000178">
    <property type="entry name" value="TF_IF2_bacterial-like"/>
</dbReference>
<dbReference type="NCBIfam" id="TIGR00231">
    <property type="entry name" value="small_GTP"/>
    <property type="match status" value="1"/>
</dbReference>
<dbReference type="FunFam" id="3.40.50.10050:FF:000001">
    <property type="entry name" value="Translation initiation factor IF-2"/>
    <property type="match status" value="1"/>
</dbReference>